<dbReference type="VEuPathDB" id="VectorBase:GPPI047744"/>
<accession>A0A1B0C309</accession>
<sequence length="119" mass="13646">MKKQMPSKRSYSNRIRHDSIQKVLMHASNFMLDYAQLNEYSVQPLVTEQTKDYRENRIVSLPLNSGHNCPKAPMGPLPVYCPIDNSINSNGMLQIIKIMQYGTKKTPGKVSSLRYNDKN</sequence>
<proteinExistence type="predicted"/>
<dbReference type="AlphaFoldDB" id="A0A1B0C309"/>
<evidence type="ECO:0000313" key="1">
    <source>
        <dbReference type="EnsemblMetazoa" id="GPPI047744-PA"/>
    </source>
</evidence>
<protein>
    <submittedName>
        <fullName evidence="1">Uncharacterized protein</fullName>
    </submittedName>
</protein>
<evidence type="ECO:0000313" key="2">
    <source>
        <dbReference type="Proteomes" id="UP000092460"/>
    </source>
</evidence>
<dbReference type="Proteomes" id="UP000092460">
    <property type="component" value="Unassembled WGS sequence"/>
</dbReference>
<reference evidence="1" key="2">
    <citation type="submission" date="2020-05" db="UniProtKB">
        <authorList>
            <consortium name="EnsemblMetazoa"/>
        </authorList>
    </citation>
    <scope>IDENTIFICATION</scope>
    <source>
        <strain evidence="1">IAEA</strain>
    </source>
</reference>
<organism evidence="1 2">
    <name type="scientific">Glossina palpalis gambiensis</name>
    <dbReference type="NCBI Taxonomy" id="67801"/>
    <lineage>
        <taxon>Eukaryota</taxon>
        <taxon>Metazoa</taxon>
        <taxon>Ecdysozoa</taxon>
        <taxon>Arthropoda</taxon>
        <taxon>Hexapoda</taxon>
        <taxon>Insecta</taxon>
        <taxon>Pterygota</taxon>
        <taxon>Neoptera</taxon>
        <taxon>Endopterygota</taxon>
        <taxon>Diptera</taxon>
        <taxon>Brachycera</taxon>
        <taxon>Muscomorpha</taxon>
        <taxon>Hippoboscoidea</taxon>
        <taxon>Glossinidae</taxon>
        <taxon>Glossina</taxon>
    </lineage>
</organism>
<dbReference type="EnsemblMetazoa" id="GPPI047744-RA">
    <property type="protein sequence ID" value="GPPI047744-PA"/>
    <property type="gene ID" value="GPPI047744"/>
</dbReference>
<name>A0A1B0C309_9MUSC</name>
<dbReference type="EMBL" id="JXJN01024742">
    <property type="status" value="NOT_ANNOTATED_CDS"/>
    <property type="molecule type" value="Genomic_DNA"/>
</dbReference>
<reference evidence="2" key="1">
    <citation type="submission" date="2015-01" db="EMBL/GenBank/DDBJ databases">
        <authorList>
            <person name="Aksoy S."/>
            <person name="Warren W."/>
            <person name="Wilson R.K."/>
        </authorList>
    </citation>
    <scope>NUCLEOTIDE SEQUENCE [LARGE SCALE GENOMIC DNA]</scope>
    <source>
        <strain evidence="2">IAEA</strain>
    </source>
</reference>
<keyword evidence="2" id="KW-1185">Reference proteome</keyword>